<dbReference type="InterPro" id="IPR043128">
    <property type="entry name" value="Rev_trsase/Diguanyl_cyclase"/>
</dbReference>
<dbReference type="AlphaFoldDB" id="A0A151MYM8"/>
<dbReference type="InterPro" id="IPR001584">
    <property type="entry name" value="Integrase_cat-core"/>
</dbReference>
<dbReference type="InterPro" id="IPR050951">
    <property type="entry name" value="Retrovirus_Pol_polyprotein"/>
</dbReference>
<dbReference type="PROSITE" id="PS50994">
    <property type="entry name" value="INTEGRASE"/>
    <property type="match status" value="1"/>
</dbReference>
<protein>
    <recommendedName>
        <fullName evidence="2">ribonuclease H</fullName>
        <ecNumber evidence="2">3.1.26.4</ecNumber>
    </recommendedName>
</protein>
<name>A0A151MYM8_ALLMI</name>
<organism evidence="4 5">
    <name type="scientific">Alligator mississippiensis</name>
    <name type="common">American alligator</name>
    <dbReference type="NCBI Taxonomy" id="8496"/>
    <lineage>
        <taxon>Eukaryota</taxon>
        <taxon>Metazoa</taxon>
        <taxon>Chordata</taxon>
        <taxon>Craniata</taxon>
        <taxon>Vertebrata</taxon>
        <taxon>Euteleostomi</taxon>
        <taxon>Archelosauria</taxon>
        <taxon>Archosauria</taxon>
        <taxon>Crocodylia</taxon>
        <taxon>Alligatoridae</taxon>
        <taxon>Alligatorinae</taxon>
        <taxon>Alligator</taxon>
    </lineage>
</organism>
<dbReference type="InterPro" id="IPR000477">
    <property type="entry name" value="RT_dom"/>
</dbReference>
<dbReference type="SUPFAM" id="SSF53098">
    <property type="entry name" value="Ribonuclease H-like"/>
    <property type="match status" value="1"/>
</dbReference>
<dbReference type="Proteomes" id="UP000050525">
    <property type="component" value="Unassembled WGS sequence"/>
</dbReference>
<gene>
    <name evidence="4" type="ORF">Y1Q_0005035</name>
</gene>
<dbReference type="Gene3D" id="3.30.70.270">
    <property type="match status" value="1"/>
</dbReference>
<evidence type="ECO:0000259" key="3">
    <source>
        <dbReference type="PROSITE" id="PS50994"/>
    </source>
</evidence>
<evidence type="ECO:0000313" key="5">
    <source>
        <dbReference type="Proteomes" id="UP000050525"/>
    </source>
</evidence>
<sequence length="161" mass="17859">MWYLEAIALASTEAPVIVDAPTKIFQLGFPSEILTDRGGNFLAEVMKCLWDCCGVKHLKTTAYRPQTNGLVARLIKNLLPGVEQFAVAYTNNITIFSQDFESHLIHLTAVLDKIKRAELTVKAKKCQLASSEVAYLGHRVGGGTIAPMWEKIEAIRDWSLP</sequence>
<dbReference type="Pfam" id="PF00078">
    <property type="entry name" value="RVT_1"/>
    <property type="match status" value="1"/>
</dbReference>
<comment type="caution">
    <text evidence="4">The sequence shown here is derived from an EMBL/GenBank/DDBJ whole genome shotgun (WGS) entry which is preliminary data.</text>
</comment>
<comment type="similarity">
    <text evidence="1">Belongs to the beta type-B retroviral polymerase family. HERV class-II K(HML-2) pol subfamily.</text>
</comment>
<dbReference type="SUPFAM" id="SSF56672">
    <property type="entry name" value="DNA/RNA polymerases"/>
    <property type="match status" value="1"/>
</dbReference>
<dbReference type="GO" id="GO:0015074">
    <property type="term" value="P:DNA integration"/>
    <property type="evidence" value="ECO:0007669"/>
    <property type="project" value="InterPro"/>
</dbReference>
<evidence type="ECO:0000256" key="1">
    <source>
        <dbReference type="ARBA" id="ARBA00010879"/>
    </source>
</evidence>
<dbReference type="InterPro" id="IPR043502">
    <property type="entry name" value="DNA/RNA_pol_sf"/>
</dbReference>
<reference evidence="4 5" key="1">
    <citation type="journal article" date="2012" name="Genome Biol.">
        <title>Sequencing three crocodilian genomes to illuminate the evolution of archosaurs and amniotes.</title>
        <authorList>
            <person name="St John J.A."/>
            <person name="Braun E.L."/>
            <person name="Isberg S.R."/>
            <person name="Miles L.G."/>
            <person name="Chong A.Y."/>
            <person name="Gongora J."/>
            <person name="Dalzell P."/>
            <person name="Moran C."/>
            <person name="Bed'hom B."/>
            <person name="Abzhanov A."/>
            <person name="Burgess S.C."/>
            <person name="Cooksey A.M."/>
            <person name="Castoe T.A."/>
            <person name="Crawford N.G."/>
            <person name="Densmore L.D."/>
            <person name="Drew J.C."/>
            <person name="Edwards S.V."/>
            <person name="Faircloth B.C."/>
            <person name="Fujita M.K."/>
            <person name="Greenwold M.J."/>
            <person name="Hoffmann F.G."/>
            <person name="Howard J.M."/>
            <person name="Iguchi T."/>
            <person name="Janes D.E."/>
            <person name="Khan S.Y."/>
            <person name="Kohno S."/>
            <person name="de Koning A.J."/>
            <person name="Lance S.L."/>
            <person name="McCarthy F.M."/>
            <person name="McCormack J.E."/>
            <person name="Merchant M.E."/>
            <person name="Peterson D.G."/>
            <person name="Pollock D.D."/>
            <person name="Pourmand N."/>
            <person name="Raney B.J."/>
            <person name="Roessler K.A."/>
            <person name="Sanford J.R."/>
            <person name="Sawyer R.H."/>
            <person name="Schmidt C.J."/>
            <person name="Triplett E.W."/>
            <person name="Tuberville T.D."/>
            <person name="Venegas-Anaya M."/>
            <person name="Howard J.T."/>
            <person name="Jarvis E.D."/>
            <person name="Guillette L.J.Jr."/>
            <person name="Glenn T.C."/>
            <person name="Green R.E."/>
            <person name="Ray D.A."/>
        </authorList>
    </citation>
    <scope>NUCLEOTIDE SEQUENCE [LARGE SCALE GENOMIC DNA]</scope>
    <source>
        <strain evidence="4">KSC_2009_1</strain>
    </source>
</reference>
<feature type="domain" description="Integrase catalytic" evidence="3">
    <location>
        <begin position="1"/>
        <end position="132"/>
    </location>
</feature>
<dbReference type="InterPro" id="IPR012337">
    <property type="entry name" value="RNaseH-like_sf"/>
</dbReference>
<evidence type="ECO:0000256" key="2">
    <source>
        <dbReference type="ARBA" id="ARBA00012180"/>
    </source>
</evidence>
<dbReference type="PANTHER" id="PTHR37984:SF15">
    <property type="entry name" value="INTEGRASE CATALYTIC DOMAIN-CONTAINING PROTEIN"/>
    <property type="match status" value="1"/>
</dbReference>
<evidence type="ECO:0000313" key="4">
    <source>
        <dbReference type="EMBL" id="KYO29661.1"/>
    </source>
</evidence>
<dbReference type="STRING" id="8496.A0A151MYM8"/>
<keyword evidence="5" id="KW-1185">Reference proteome</keyword>
<accession>A0A151MYM8</accession>
<dbReference type="EMBL" id="AKHW03004560">
    <property type="protein sequence ID" value="KYO29661.1"/>
    <property type="molecule type" value="Genomic_DNA"/>
</dbReference>
<dbReference type="GO" id="GO:0004523">
    <property type="term" value="F:RNA-DNA hybrid ribonuclease activity"/>
    <property type="evidence" value="ECO:0007669"/>
    <property type="project" value="UniProtKB-EC"/>
</dbReference>
<proteinExistence type="inferred from homology"/>
<dbReference type="PANTHER" id="PTHR37984">
    <property type="entry name" value="PROTEIN CBG26694"/>
    <property type="match status" value="1"/>
</dbReference>
<dbReference type="EC" id="3.1.26.4" evidence="2"/>